<evidence type="ECO:0000313" key="1">
    <source>
        <dbReference type="EMBL" id="OKH33040.1"/>
    </source>
</evidence>
<dbReference type="Proteomes" id="UP000185860">
    <property type="component" value="Unassembled WGS sequence"/>
</dbReference>
<dbReference type="EMBL" id="MRCE01000033">
    <property type="protein sequence ID" value="OKH33040.1"/>
    <property type="molecule type" value="Genomic_DNA"/>
</dbReference>
<evidence type="ECO:0000313" key="2">
    <source>
        <dbReference type="Proteomes" id="UP000185860"/>
    </source>
</evidence>
<accession>A0A1U7I9C8</accession>
<dbReference type="AlphaFoldDB" id="A0A1U7I9C8"/>
<sequence>MIILVLTPMSNHQTKIKFPVWRFLNQPLFSSKTKLILNPYKFWYFYRIELLERCLAKKCESEGRHYN</sequence>
<protein>
    <submittedName>
        <fullName evidence="1">Uncharacterized protein</fullName>
    </submittedName>
</protein>
<organism evidence="1 2">
    <name type="scientific">[Phormidium ambiguum] IAM M-71</name>
    <dbReference type="NCBI Taxonomy" id="454136"/>
    <lineage>
        <taxon>Bacteria</taxon>
        <taxon>Bacillati</taxon>
        <taxon>Cyanobacteriota</taxon>
        <taxon>Cyanophyceae</taxon>
        <taxon>Oscillatoriophycideae</taxon>
        <taxon>Aerosakkonematales</taxon>
        <taxon>Aerosakkonemataceae</taxon>
        <taxon>Floridanema</taxon>
    </lineage>
</organism>
<name>A0A1U7I9C8_9CYAN</name>
<proteinExistence type="predicted"/>
<comment type="caution">
    <text evidence="1">The sequence shown here is derived from an EMBL/GenBank/DDBJ whole genome shotgun (WGS) entry which is preliminary data.</text>
</comment>
<gene>
    <name evidence="1" type="ORF">NIES2119_24390</name>
</gene>
<reference evidence="1 2" key="1">
    <citation type="submission" date="2016-11" db="EMBL/GenBank/DDBJ databases">
        <title>Draft Genome Sequences of Nine Cyanobacterial Strains from Diverse Habitats.</title>
        <authorList>
            <person name="Zhu T."/>
            <person name="Hou S."/>
            <person name="Lu X."/>
            <person name="Hess W.R."/>
        </authorList>
    </citation>
    <scope>NUCLEOTIDE SEQUENCE [LARGE SCALE GENOMIC DNA]</scope>
    <source>
        <strain evidence="1 2">IAM M-71</strain>
    </source>
</reference>